<dbReference type="GO" id="GO:0016787">
    <property type="term" value="F:hydrolase activity"/>
    <property type="evidence" value="ECO:0007669"/>
    <property type="project" value="UniProtKB-KW"/>
</dbReference>
<reference evidence="4 5" key="1">
    <citation type="submission" date="2023-10" db="EMBL/GenBank/DDBJ databases">
        <title>Psychrosphaera aquimaarina strain SW33 isolated from seawater.</title>
        <authorList>
            <person name="Bayburt H."/>
            <person name="Kim J.M."/>
            <person name="Choi B.J."/>
            <person name="Jeon C.O."/>
        </authorList>
    </citation>
    <scope>NUCLEOTIDE SEQUENCE [LARGE SCALE GENOMIC DNA]</scope>
    <source>
        <strain evidence="4 5">KCTC 52743</strain>
    </source>
</reference>
<evidence type="ECO:0000313" key="4">
    <source>
        <dbReference type="EMBL" id="MDU0112682.1"/>
    </source>
</evidence>
<dbReference type="Pfam" id="PF10396">
    <property type="entry name" value="TrmE_N"/>
    <property type="match status" value="1"/>
</dbReference>
<dbReference type="InterPro" id="IPR027266">
    <property type="entry name" value="TrmE/GcvT-like"/>
</dbReference>
<dbReference type="SUPFAM" id="SSF103025">
    <property type="entry name" value="Folate-binding domain"/>
    <property type="match status" value="1"/>
</dbReference>
<dbReference type="PANTHER" id="PTHR42714:SF2">
    <property type="entry name" value="TRNA MODIFICATION GTPASE GTPBP3, MITOCHONDRIAL"/>
    <property type="match status" value="1"/>
</dbReference>
<dbReference type="InterPro" id="IPR027368">
    <property type="entry name" value="MnmE_dom2"/>
</dbReference>
<dbReference type="Proteomes" id="UP001257914">
    <property type="component" value="Unassembled WGS sequence"/>
</dbReference>
<evidence type="ECO:0000256" key="1">
    <source>
        <dbReference type="ARBA" id="ARBA00022801"/>
    </source>
</evidence>
<dbReference type="SUPFAM" id="SSF116878">
    <property type="entry name" value="TrmE connector domain"/>
    <property type="match status" value="1"/>
</dbReference>
<dbReference type="InterPro" id="IPR025867">
    <property type="entry name" value="MnmE_helical"/>
</dbReference>
<dbReference type="EC" id="3.6.-.-" evidence="4"/>
<dbReference type="PANTHER" id="PTHR42714">
    <property type="entry name" value="TRNA MODIFICATION GTPASE GTPBP3"/>
    <property type="match status" value="1"/>
</dbReference>
<dbReference type="RefSeq" id="WP_315946395.1">
    <property type="nucleotide sequence ID" value="NZ_JAWCUA010000006.1"/>
</dbReference>
<dbReference type="NCBIfam" id="NF003661">
    <property type="entry name" value="PRK05291.1-3"/>
    <property type="match status" value="1"/>
</dbReference>
<dbReference type="InterPro" id="IPR018948">
    <property type="entry name" value="GTP-bd_TrmE_N"/>
</dbReference>
<evidence type="ECO:0000259" key="3">
    <source>
        <dbReference type="Pfam" id="PF12631"/>
    </source>
</evidence>
<dbReference type="EMBL" id="JAWCUA010000006">
    <property type="protein sequence ID" value="MDU0112682.1"/>
    <property type="molecule type" value="Genomic_DNA"/>
</dbReference>
<organism evidence="4 5">
    <name type="scientific">Psychrosphaera aquimarina</name>
    <dbReference type="NCBI Taxonomy" id="2044854"/>
    <lineage>
        <taxon>Bacteria</taxon>
        <taxon>Pseudomonadati</taxon>
        <taxon>Pseudomonadota</taxon>
        <taxon>Gammaproteobacteria</taxon>
        <taxon>Alteromonadales</taxon>
        <taxon>Pseudoalteromonadaceae</taxon>
        <taxon>Psychrosphaera</taxon>
    </lineage>
</organism>
<dbReference type="Gene3D" id="1.20.120.430">
    <property type="entry name" value="tRNA modification GTPase MnmE domain 2"/>
    <property type="match status" value="1"/>
</dbReference>
<evidence type="ECO:0000259" key="2">
    <source>
        <dbReference type="Pfam" id="PF10396"/>
    </source>
</evidence>
<dbReference type="Pfam" id="PF12631">
    <property type="entry name" value="MnmE_helical"/>
    <property type="match status" value="1"/>
</dbReference>
<accession>A0ABU3QZ27</accession>
<evidence type="ECO:0000313" key="5">
    <source>
        <dbReference type="Proteomes" id="UP001257914"/>
    </source>
</evidence>
<comment type="caution">
    <text evidence="4">The sequence shown here is derived from an EMBL/GenBank/DDBJ whole genome shotgun (WGS) entry which is preliminary data.</text>
</comment>
<keyword evidence="5" id="KW-1185">Reference proteome</keyword>
<name>A0ABU3QZ27_9GAMM</name>
<gene>
    <name evidence="4" type="primary">mnmE</name>
    <name evidence="4" type="ORF">RT723_06625</name>
</gene>
<protein>
    <submittedName>
        <fullName evidence="4">tRNA uridine-5-carboxymethylaminomethyl(34) synthesis GTPase MnmE</fullName>
        <ecNumber evidence="4">3.6.-.-</ecNumber>
    </submittedName>
</protein>
<feature type="domain" description="GTP-binding protein TrmE N-terminal" evidence="2">
    <location>
        <begin position="6"/>
        <end position="120"/>
    </location>
</feature>
<dbReference type="CDD" id="cd14858">
    <property type="entry name" value="TrmE_N"/>
    <property type="match status" value="1"/>
</dbReference>
<dbReference type="InterPro" id="IPR027417">
    <property type="entry name" value="P-loop_NTPase"/>
</dbReference>
<proteinExistence type="predicted"/>
<feature type="domain" description="MnmE helical" evidence="3">
    <location>
        <begin position="123"/>
        <end position="247"/>
    </location>
</feature>
<dbReference type="Gene3D" id="3.30.1360.120">
    <property type="entry name" value="Probable tRNA modification gtpase trme, domain 1"/>
    <property type="match status" value="1"/>
</dbReference>
<dbReference type="Gene3D" id="3.40.50.300">
    <property type="entry name" value="P-loop containing nucleotide triphosphate hydrolases"/>
    <property type="match status" value="1"/>
</dbReference>
<sequence>MSEFDTIFALSSGSVPAGVAVIRISGPEVRFALETLGIGELKPRLASLKSIRKQNNQLIDRGLVLFFPDPHSFTGEDCAELHVHGGRAVVDSIFDELRALDGFRFAEAGEFTKRAYDNGKMDLTEAEGLADLLSSETEMQRKLAVEQADGGLRRLYEHWNAQILRSRALIEAELDFSDEEDIPGSVSDQIWSDISSLIDEMNDHLVKSKIGEISRSGFSIVIAGAPNAGKSSLMNAIAGREVAIVSDEQGTTRDVLEVRLDLDGFLSMS</sequence>
<keyword evidence="1 4" id="KW-0378">Hydrolase</keyword>